<dbReference type="RefSeq" id="WP_059519940.1">
    <property type="nucleotide sequence ID" value="NZ_LOWA01000055.1"/>
</dbReference>
<proteinExistence type="predicted"/>
<dbReference type="Proteomes" id="UP000062788">
    <property type="component" value="Unassembled WGS sequence"/>
</dbReference>
<evidence type="ECO:0000313" key="3">
    <source>
        <dbReference type="Proteomes" id="UP000062788"/>
    </source>
</evidence>
<keyword evidence="3" id="KW-1185">Reference proteome</keyword>
<evidence type="ECO:0000259" key="1">
    <source>
        <dbReference type="PROSITE" id="PS50042"/>
    </source>
</evidence>
<evidence type="ECO:0000313" key="2">
    <source>
        <dbReference type="EMBL" id="KVE24254.1"/>
    </source>
</evidence>
<name>A0A103DWZ6_9BURK</name>
<comment type="caution">
    <text evidence="2">The sequence shown here is derived from an EMBL/GenBank/DDBJ whole genome shotgun (WGS) entry which is preliminary data.</text>
</comment>
<dbReference type="EMBL" id="LOWA01000055">
    <property type="protein sequence ID" value="KVE24254.1"/>
    <property type="molecule type" value="Genomic_DNA"/>
</dbReference>
<feature type="domain" description="Cyclic nucleotide-binding" evidence="1">
    <location>
        <begin position="1"/>
        <end position="67"/>
    </location>
</feature>
<reference evidence="2 3" key="1">
    <citation type="submission" date="2015-11" db="EMBL/GenBank/DDBJ databases">
        <title>Expanding the genomic diversity of Burkholderia species for the development of highly accurate diagnostics.</title>
        <authorList>
            <person name="Sahl J."/>
            <person name="Keim P."/>
            <person name="Wagner D."/>
        </authorList>
    </citation>
    <scope>NUCLEOTIDE SEQUENCE [LARGE SCALE GENOMIC DNA]</scope>
    <source>
        <strain evidence="2 3">TSV85</strain>
    </source>
</reference>
<gene>
    <name evidence="2" type="ORF">WS67_01455</name>
</gene>
<dbReference type="PROSITE" id="PS50042">
    <property type="entry name" value="CNMP_BINDING_3"/>
    <property type="match status" value="1"/>
</dbReference>
<protein>
    <recommendedName>
        <fullName evidence="1">Cyclic nucleotide-binding domain-containing protein</fullName>
    </recommendedName>
</protein>
<organism evidence="2 3">
    <name type="scientific">Burkholderia singularis</name>
    <dbReference type="NCBI Taxonomy" id="1503053"/>
    <lineage>
        <taxon>Bacteria</taxon>
        <taxon>Pseudomonadati</taxon>
        <taxon>Pseudomonadota</taxon>
        <taxon>Betaproteobacteria</taxon>
        <taxon>Burkholderiales</taxon>
        <taxon>Burkholderiaceae</taxon>
        <taxon>Burkholderia</taxon>
        <taxon>pseudomallei group</taxon>
    </lineage>
</organism>
<sequence length="67" mass="6728">MLADALAARVFDRGAAIYASNSDTRVPTIVGSGVAPVFVPGGTGDREVRRMAPGDAIGQSAVLARAG</sequence>
<dbReference type="InterPro" id="IPR000595">
    <property type="entry name" value="cNMP-bd_dom"/>
</dbReference>
<accession>A0A103DWZ6</accession>
<dbReference type="AlphaFoldDB" id="A0A103DWZ6"/>